<dbReference type="Pfam" id="PF00270">
    <property type="entry name" value="DEAD"/>
    <property type="match status" value="1"/>
</dbReference>
<feature type="domain" description="Helicase C-terminal" evidence="14">
    <location>
        <begin position="224"/>
        <end position="374"/>
    </location>
</feature>
<dbReference type="GO" id="GO:0005737">
    <property type="term" value="C:cytoplasm"/>
    <property type="evidence" value="ECO:0007669"/>
    <property type="project" value="TreeGrafter"/>
</dbReference>
<keyword evidence="5 15" id="KW-0347">Helicase</keyword>
<keyword evidence="8" id="KW-0413">Isomerase</keyword>
<evidence type="ECO:0000256" key="3">
    <source>
        <dbReference type="ARBA" id="ARBA00022741"/>
    </source>
</evidence>
<evidence type="ECO:0000256" key="7">
    <source>
        <dbReference type="ARBA" id="ARBA00023125"/>
    </source>
</evidence>
<keyword evidence="6" id="KW-0067">ATP-binding</keyword>
<dbReference type="SUPFAM" id="SSF52540">
    <property type="entry name" value="P-loop containing nucleoside triphosphate hydrolases"/>
    <property type="match status" value="1"/>
</dbReference>
<dbReference type="GO" id="GO:0006310">
    <property type="term" value="P:DNA recombination"/>
    <property type="evidence" value="ECO:0007669"/>
    <property type="project" value="InterPro"/>
</dbReference>
<evidence type="ECO:0000256" key="8">
    <source>
        <dbReference type="ARBA" id="ARBA00023235"/>
    </source>
</evidence>
<name>A0A9X3X9P5_9BACT</name>
<dbReference type="SMART" id="SM00490">
    <property type="entry name" value="HELICc"/>
    <property type="match status" value="1"/>
</dbReference>
<dbReference type="Pfam" id="PF16124">
    <property type="entry name" value="RecQ_Zn_bind"/>
    <property type="match status" value="1"/>
</dbReference>
<sequence>MAKGRIPWARLLAEARQKFGVERFRPGQRELIEAVLSGHDAIGILPTGAGKSLCYELPALVLPNPVVVVSPLIALIRDQEDKLEDAEIDATRLDSTLTADEERRATEDVREGRPSLVYVTPERLERADVLEDLRRGGVSLLVVDEAHCISQWGHDFRPAYSFLRAARKELGDPPVLALTATATPAVLDDIHAALGIEAARVVTNSIERENLFFEVFRTVNEEAKMKRLLVIADEVSGLGIVYVSTVKKAEELHEALIARGIAAGLYHGRLTKSAREAAQARFMANEFRVMVATKAFGMGIDKSDIRFVVHWEFPDSVESYYQEAGRAGRDTNAARAALLYRIEDRRVQAYFLGGKHPRPEEADKVLAVLLAAPGRDLEARAIAEMAGVPERHAKVLLASLDAEGLVLRRKGCFRATAALRRAGSASVLGEIRERRRHEDRARLDAIIRYAETTECRTRYLRRYFGEEEGETCGHCDNCRDHTAERLAAAAFAARAEEPPPVVVPSLAAPPEPPAFAVGEPVRHEKFGEGEVLAVDEKRVKVAFPGDVGTRVVEASYLEKKNAA</sequence>
<comment type="caution">
    <text evidence="15">The sequence shown here is derived from an EMBL/GenBank/DDBJ whole genome shotgun (WGS) entry which is preliminary data.</text>
</comment>
<keyword evidence="4" id="KW-0378">Hydrolase</keyword>
<dbReference type="InterPro" id="IPR002464">
    <property type="entry name" value="DNA/RNA_helicase_DEAH_CS"/>
</dbReference>
<dbReference type="GO" id="GO:0016787">
    <property type="term" value="F:hydrolase activity"/>
    <property type="evidence" value="ECO:0007669"/>
    <property type="project" value="UniProtKB-KW"/>
</dbReference>
<evidence type="ECO:0000256" key="10">
    <source>
        <dbReference type="ARBA" id="ARBA00034808"/>
    </source>
</evidence>
<dbReference type="GO" id="GO:0006281">
    <property type="term" value="P:DNA repair"/>
    <property type="evidence" value="ECO:0007669"/>
    <property type="project" value="TreeGrafter"/>
</dbReference>
<dbReference type="PROSITE" id="PS51194">
    <property type="entry name" value="HELICASE_CTER"/>
    <property type="match status" value="1"/>
</dbReference>
<keyword evidence="16" id="KW-1185">Reference proteome</keyword>
<dbReference type="Pfam" id="PF00271">
    <property type="entry name" value="Helicase_C"/>
    <property type="match status" value="1"/>
</dbReference>
<feature type="domain" description="Helicase ATP-binding" evidence="13">
    <location>
        <begin position="32"/>
        <end position="200"/>
    </location>
</feature>
<dbReference type="PANTHER" id="PTHR13710:SF105">
    <property type="entry name" value="ATP-DEPENDENT DNA HELICASE Q1"/>
    <property type="match status" value="1"/>
</dbReference>
<dbReference type="FunFam" id="3.40.50.300:FF:001389">
    <property type="entry name" value="ATP-dependent DNA helicase RecQ"/>
    <property type="match status" value="1"/>
</dbReference>
<evidence type="ECO:0000313" key="15">
    <source>
        <dbReference type="EMBL" id="MDC3985110.1"/>
    </source>
</evidence>
<dbReference type="InterPro" id="IPR014001">
    <property type="entry name" value="Helicase_ATP-bd"/>
</dbReference>
<evidence type="ECO:0000256" key="11">
    <source>
        <dbReference type="ARBA" id="ARBA00044535"/>
    </source>
</evidence>
<dbReference type="InterPro" id="IPR032284">
    <property type="entry name" value="RecQ_Zn-bd"/>
</dbReference>
<dbReference type="InterPro" id="IPR004589">
    <property type="entry name" value="DNA_helicase_ATP-dep_RecQ"/>
</dbReference>
<dbReference type="Proteomes" id="UP001151081">
    <property type="component" value="Unassembled WGS sequence"/>
</dbReference>
<dbReference type="GO" id="GO:0005524">
    <property type="term" value="F:ATP binding"/>
    <property type="evidence" value="ECO:0007669"/>
    <property type="project" value="UniProtKB-KW"/>
</dbReference>
<keyword evidence="3" id="KW-0547">Nucleotide-binding</keyword>
<proteinExistence type="inferred from homology"/>
<dbReference type="AlphaFoldDB" id="A0A9X3X9P5"/>
<dbReference type="InterPro" id="IPR011545">
    <property type="entry name" value="DEAD/DEAH_box_helicase_dom"/>
</dbReference>
<dbReference type="InterPro" id="IPR027417">
    <property type="entry name" value="P-loop_NTPase"/>
</dbReference>
<evidence type="ECO:0000259" key="14">
    <source>
        <dbReference type="PROSITE" id="PS51194"/>
    </source>
</evidence>
<evidence type="ECO:0000259" key="13">
    <source>
        <dbReference type="PROSITE" id="PS51192"/>
    </source>
</evidence>
<evidence type="ECO:0000256" key="4">
    <source>
        <dbReference type="ARBA" id="ARBA00022801"/>
    </source>
</evidence>
<dbReference type="CDD" id="cd17920">
    <property type="entry name" value="DEXHc_RecQ"/>
    <property type="match status" value="1"/>
</dbReference>
<dbReference type="SMART" id="SM00487">
    <property type="entry name" value="DEXDc"/>
    <property type="match status" value="1"/>
</dbReference>
<gene>
    <name evidence="15" type="ORF">KEG57_31825</name>
</gene>
<dbReference type="InterPro" id="IPR001650">
    <property type="entry name" value="Helicase_C-like"/>
</dbReference>
<evidence type="ECO:0000256" key="6">
    <source>
        <dbReference type="ARBA" id="ARBA00022840"/>
    </source>
</evidence>
<dbReference type="GO" id="GO:0043590">
    <property type="term" value="C:bacterial nucleoid"/>
    <property type="evidence" value="ECO:0007669"/>
    <property type="project" value="TreeGrafter"/>
</dbReference>
<evidence type="ECO:0000256" key="12">
    <source>
        <dbReference type="ARBA" id="ARBA00044550"/>
    </source>
</evidence>
<protein>
    <recommendedName>
        <fullName evidence="11">ATP-dependent DNA helicase RecQ</fullName>
        <ecNumber evidence="10">5.6.2.4</ecNumber>
    </recommendedName>
    <alternativeName>
        <fullName evidence="12">DNA 3'-5' helicase RecQ</fullName>
    </alternativeName>
</protein>
<dbReference type="GO" id="GO:0009378">
    <property type="term" value="F:four-way junction helicase activity"/>
    <property type="evidence" value="ECO:0007669"/>
    <property type="project" value="TreeGrafter"/>
</dbReference>
<comment type="similarity">
    <text evidence="1">Belongs to the helicase family. RecQ subfamily.</text>
</comment>
<keyword evidence="2" id="KW-0479">Metal-binding</keyword>
<dbReference type="EMBL" id="JAGTJJ010000026">
    <property type="protein sequence ID" value="MDC3985110.1"/>
    <property type="molecule type" value="Genomic_DNA"/>
</dbReference>
<organism evidence="15 16">
    <name type="scientific">Polyangium jinanense</name>
    <dbReference type="NCBI Taxonomy" id="2829994"/>
    <lineage>
        <taxon>Bacteria</taxon>
        <taxon>Pseudomonadati</taxon>
        <taxon>Myxococcota</taxon>
        <taxon>Polyangia</taxon>
        <taxon>Polyangiales</taxon>
        <taxon>Polyangiaceae</taxon>
        <taxon>Polyangium</taxon>
    </lineage>
</organism>
<evidence type="ECO:0000256" key="2">
    <source>
        <dbReference type="ARBA" id="ARBA00022723"/>
    </source>
</evidence>
<dbReference type="GO" id="GO:0046872">
    <property type="term" value="F:metal ion binding"/>
    <property type="evidence" value="ECO:0007669"/>
    <property type="project" value="UniProtKB-KW"/>
</dbReference>
<evidence type="ECO:0000256" key="1">
    <source>
        <dbReference type="ARBA" id="ARBA00005446"/>
    </source>
</evidence>
<keyword evidence="7" id="KW-0238">DNA-binding</keyword>
<evidence type="ECO:0000313" key="16">
    <source>
        <dbReference type="Proteomes" id="UP001151081"/>
    </source>
</evidence>
<reference evidence="15 16" key="1">
    <citation type="submission" date="2021-04" db="EMBL/GenBank/DDBJ databases">
        <title>Genome analysis of Polyangium sp.</title>
        <authorList>
            <person name="Li Y."/>
            <person name="Wang J."/>
        </authorList>
    </citation>
    <scope>NUCLEOTIDE SEQUENCE [LARGE SCALE GENOMIC DNA]</scope>
    <source>
        <strain evidence="15 16">SDU14</strain>
    </source>
</reference>
<comment type="catalytic activity">
    <reaction evidence="9">
        <text>Couples ATP hydrolysis with the unwinding of duplex DNA by translocating in the 3'-5' direction.</text>
        <dbReference type="EC" id="5.6.2.4"/>
    </reaction>
</comment>
<evidence type="ECO:0000256" key="5">
    <source>
        <dbReference type="ARBA" id="ARBA00022806"/>
    </source>
</evidence>
<dbReference type="GO" id="GO:0043138">
    <property type="term" value="F:3'-5' DNA helicase activity"/>
    <property type="evidence" value="ECO:0007669"/>
    <property type="project" value="UniProtKB-EC"/>
</dbReference>
<evidence type="ECO:0000256" key="9">
    <source>
        <dbReference type="ARBA" id="ARBA00034617"/>
    </source>
</evidence>
<dbReference type="EC" id="5.6.2.4" evidence="10"/>
<dbReference type="NCBIfam" id="TIGR00614">
    <property type="entry name" value="recQ_fam"/>
    <property type="match status" value="1"/>
</dbReference>
<accession>A0A9X3X9P5</accession>
<dbReference type="PROSITE" id="PS00690">
    <property type="entry name" value="DEAH_ATP_HELICASE"/>
    <property type="match status" value="1"/>
</dbReference>
<dbReference type="RefSeq" id="WP_272421127.1">
    <property type="nucleotide sequence ID" value="NZ_JAGTJJ010000026.1"/>
</dbReference>
<dbReference type="PROSITE" id="PS51192">
    <property type="entry name" value="HELICASE_ATP_BIND_1"/>
    <property type="match status" value="1"/>
</dbReference>
<dbReference type="GO" id="GO:0030894">
    <property type="term" value="C:replisome"/>
    <property type="evidence" value="ECO:0007669"/>
    <property type="project" value="TreeGrafter"/>
</dbReference>
<dbReference type="GO" id="GO:0003677">
    <property type="term" value="F:DNA binding"/>
    <property type="evidence" value="ECO:0007669"/>
    <property type="project" value="UniProtKB-KW"/>
</dbReference>
<dbReference type="PANTHER" id="PTHR13710">
    <property type="entry name" value="DNA HELICASE RECQ FAMILY MEMBER"/>
    <property type="match status" value="1"/>
</dbReference>
<dbReference type="Gene3D" id="3.40.50.300">
    <property type="entry name" value="P-loop containing nucleotide triphosphate hydrolases"/>
    <property type="match status" value="2"/>
</dbReference>